<feature type="region of interest" description="Disordered" evidence="2">
    <location>
        <begin position="494"/>
        <end position="524"/>
    </location>
</feature>
<name>A0A2N7NG68_9VIBR</name>
<feature type="compositionally biased region" description="Low complexity" evidence="2">
    <location>
        <begin position="823"/>
        <end position="836"/>
    </location>
</feature>
<feature type="coiled-coil region" evidence="1">
    <location>
        <begin position="660"/>
        <end position="687"/>
    </location>
</feature>
<feature type="transmembrane region" description="Helical" evidence="3">
    <location>
        <begin position="33"/>
        <end position="52"/>
    </location>
</feature>
<feature type="transmembrane region" description="Helical" evidence="3">
    <location>
        <begin position="362"/>
        <end position="384"/>
    </location>
</feature>
<keyword evidence="3" id="KW-1133">Transmembrane helix</keyword>
<reference evidence="6" key="1">
    <citation type="submission" date="2016-07" db="EMBL/GenBank/DDBJ databases">
        <title>Nontailed viruses are major unrecognized killers of bacteria in the ocean.</title>
        <authorList>
            <person name="Kauffman K."/>
            <person name="Hussain F."/>
            <person name="Yang J."/>
            <person name="Arevalo P."/>
            <person name="Brown J."/>
            <person name="Cutler M."/>
            <person name="Kelly L."/>
            <person name="Polz M.F."/>
        </authorList>
    </citation>
    <scope>NUCLEOTIDE SEQUENCE [LARGE SCALE GENOMIC DNA]</scope>
    <source>
        <strain evidence="6">10N.222.48.A2</strain>
    </source>
</reference>
<accession>A0A2N7NG68</accession>
<comment type="caution">
    <text evidence="5">The sequence shown here is derived from an EMBL/GenBank/DDBJ whole genome shotgun (WGS) entry which is preliminary data.</text>
</comment>
<feature type="transmembrane region" description="Helical" evidence="3">
    <location>
        <begin position="328"/>
        <end position="350"/>
    </location>
</feature>
<sequence>MILEYYTYTSGEVVNKAFNALATFFRTNTFGDYLQMCMMLGLITSLFIFMLSRNPKDLIKWMVVFFAVPLFLINMKADMLIIDKTQPGKAYKVDNVPYLVAVPTYFFSSIMVGMAEGVEGIFTTSDDERYGRTGMLFGSELYQLSRQSRINELALQKLWRDYFHNCMIGDVRINGKYTWDELFTAPDIFAFLDGVRQSPLRALYLDEGGGRSTYKRCEEAYPIIKQRFDDAANKNMSLLAHQLLGKDADRYKPQVVQSLTRSYDKFFRMSTSASSTIKQNMLMNELRYNLDSLDPTQAALNYAYTTNKLQTTSMWASLGLMAREYLPMLHTMMFMLFACLGFFVAGAAVIPGLTMMVLKNYFGTFAFLATWPALFAIINGFQLWGLESLSTDVSGKFGGLVLSNANAADELHSRFAWITGILMIGVPMIAKGILKGGQEVMSSMNYQLSSMINSTNARASAAASTGNLDFGSMQIDNHSMNNTHANKFDTNTLANQGHSYTQNPDGSVTTQHGDGRTTYDSSQITSRGNISANTQSMLQESVANARSQTQQNLAQTSTQLAQTLQGGAALSDRWHDSVGKNLAYGEGSTSGFNTQVSQGMNDMQTAVDSVIQQTGWTIDQSKAYLQSVYGGFEGGLGTGKGASPFNLGASGGVKWSDDERTAYSNMNAEQKQQLEQATQQYTEGANAVTSAGTQVDNKDTRTSVEQFAHDFAINASNTKSLGVSAMQSQSDLNALSNTQTRLNSGSASFTANAIQGFQNYLEKDIGLNQPDVQRLMTAYQPEDIAEAKEQWQDYTRTEEFTTMAGLDGDTAKIVATMEKAHETTTPTQQPELTPEQNNTMEKGWASTVDTVA</sequence>
<feature type="transmembrane region" description="Helical" evidence="3">
    <location>
        <begin position="58"/>
        <end position="75"/>
    </location>
</feature>
<dbReference type="Pfam" id="PF07916">
    <property type="entry name" value="TraG_N"/>
    <property type="match status" value="1"/>
</dbReference>
<keyword evidence="3" id="KW-0472">Membrane</keyword>
<dbReference type="EMBL" id="MDBP01000048">
    <property type="protein sequence ID" value="PMP13048.1"/>
    <property type="molecule type" value="Genomic_DNA"/>
</dbReference>
<feature type="non-terminal residue" evidence="5">
    <location>
        <position position="852"/>
    </location>
</feature>
<keyword evidence="1" id="KW-0175">Coiled coil</keyword>
<evidence type="ECO:0000313" key="6">
    <source>
        <dbReference type="Proteomes" id="UP000235579"/>
    </source>
</evidence>
<evidence type="ECO:0000256" key="1">
    <source>
        <dbReference type="SAM" id="Coils"/>
    </source>
</evidence>
<evidence type="ECO:0000259" key="4">
    <source>
        <dbReference type="Pfam" id="PF07916"/>
    </source>
</evidence>
<evidence type="ECO:0000256" key="3">
    <source>
        <dbReference type="SAM" id="Phobius"/>
    </source>
</evidence>
<protein>
    <submittedName>
        <fullName evidence="5">Conjugal transfer protein TraG</fullName>
    </submittedName>
</protein>
<feature type="domain" description="TraG N-terminal Proteobacteria" evidence="4">
    <location>
        <begin position="4"/>
        <end position="454"/>
    </location>
</feature>
<evidence type="ECO:0000256" key="2">
    <source>
        <dbReference type="SAM" id="MobiDB-lite"/>
    </source>
</evidence>
<feature type="region of interest" description="Disordered" evidence="2">
    <location>
        <begin position="821"/>
        <end position="852"/>
    </location>
</feature>
<dbReference type="Proteomes" id="UP000235579">
    <property type="component" value="Unassembled WGS sequence"/>
</dbReference>
<evidence type="ECO:0000313" key="5">
    <source>
        <dbReference type="EMBL" id="PMP13048.1"/>
    </source>
</evidence>
<dbReference type="RefSeq" id="WP_102258044.1">
    <property type="nucleotide sequence ID" value="NZ_MDBP01000048.1"/>
</dbReference>
<proteinExistence type="predicted"/>
<keyword evidence="3" id="KW-0812">Transmembrane</keyword>
<dbReference type="AlphaFoldDB" id="A0A2N7NG68"/>
<dbReference type="InterPro" id="IPR012931">
    <property type="entry name" value="TraG_N_Proteobacteria"/>
</dbReference>
<organism evidence="5 6">
    <name type="scientific">Vibrio tasmaniensis</name>
    <dbReference type="NCBI Taxonomy" id="212663"/>
    <lineage>
        <taxon>Bacteria</taxon>
        <taxon>Pseudomonadati</taxon>
        <taxon>Pseudomonadota</taxon>
        <taxon>Gammaproteobacteria</taxon>
        <taxon>Vibrionales</taxon>
        <taxon>Vibrionaceae</taxon>
        <taxon>Vibrio</taxon>
    </lineage>
</organism>
<gene>
    <name evidence="5" type="ORF">BCS92_17650</name>
</gene>